<comment type="similarity">
    <text evidence="2">Belongs to the RRM MRD1 family.</text>
</comment>
<feature type="region of interest" description="Disordered" evidence="7">
    <location>
        <begin position="555"/>
        <end position="580"/>
    </location>
</feature>
<feature type="domain" description="RRM" evidence="8">
    <location>
        <begin position="476"/>
        <end position="554"/>
    </location>
</feature>
<evidence type="ECO:0000256" key="1">
    <source>
        <dbReference type="ARBA" id="ARBA00004123"/>
    </source>
</evidence>
<dbReference type="SMART" id="SM00360">
    <property type="entry name" value="RRM"/>
    <property type="match status" value="6"/>
</dbReference>
<dbReference type="PANTHER" id="PTHR48039">
    <property type="entry name" value="RNA-BINDING MOTIF PROTEIN 14B"/>
    <property type="match status" value="1"/>
</dbReference>
<feature type="compositionally biased region" description="Basic and acidic residues" evidence="7">
    <location>
        <begin position="351"/>
        <end position="361"/>
    </location>
</feature>
<dbReference type="PROSITE" id="PS50102">
    <property type="entry name" value="RRM"/>
    <property type="match status" value="6"/>
</dbReference>
<protein>
    <submittedName>
        <fullName evidence="9">Putative RNA-binding protein 19</fullName>
    </submittedName>
</protein>
<dbReference type="EMBL" id="LSMT01000483">
    <property type="protein sequence ID" value="PFX17282.1"/>
    <property type="molecule type" value="Genomic_DNA"/>
</dbReference>
<feature type="compositionally biased region" description="Basic and acidic residues" evidence="7">
    <location>
        <begin position="555"/>
        <end position="564"/>
    </location>
</feature>
<feature type="domain" description="RRM" evidence="8">
    <location>
        <begin position="783"/>
        <end position="866"/>
    </location>
</feature>
<evidence type="ECO:0000256" key="4">
    <source>
        <dbReference type="ARBA" id="ARBA00022884"/>
    </source>
</evidence>
<evidence type="ECO:0000313" key="10">
    <source>
        <dbReference type="Proteomes" id="UP000225706"/>
    </source>
</evidence>
<feature type="region of interest" description="Disordered" evidence="7">
    <location>
        <begin position="865"/>
        <end position="885"/>
    </location>
</feature>
<feature type="compositionally biased region" description="Basic and acidic residues" evidence="7">
    <location>
        <begin position="753"/>
        <end position="768"/>
    </location>
</feature>
<comment type="caution">
    <text evidence="9">The sequence shown here is derived from an EMBL/GenBank/DDBJ whole genome shotgun (WGS) entry which is preliminary data.</text>
</comment>
<feature type="compositionally biased region" description="Basic and acidic residues" evidence="7">
    <location>
        <begin position="234"/>
        <end position="261"/>
    </location>
</feature>
<gene>
    <name evidence="9" type="primary">RBM19</name>
    <name evidence="9" type="ORF">AWC38_SpisGene18384</name>
</gene>
<dbReference type="AlphaFoldDB" id="A0A2B4RM09"/>
<keyword evidence="5" id="KW-0539">Nucleus</keyword>
<keyword evidence="3" id="KW-0677">Repeat</keyword>
<feature type="domain" description="RRM" evidence="8">
    <location>
        <begin position="367"/>
        <end position="442"/>
    </location>
</feature>
<evidence type="ECO:0000256" key="5">
    <source>
        <dbReference type="ARBA" id="ARBA00023242"/>
    </source>
</evidence>
<dbReference type="InterPro" id="IPR034423">
    <property type="entry name" value="RBM19_RRM5"/>
</dbReference>
<dbReference type="GO" id="GO:0003729">
    <property type="term" value="F:mRNA binding"/>
    <property type="evidence" value="ECO:0007669"/>
    <property type="project" value="TreeGrafter"/>
</dbReference>
<accession>A0A2B4RM09</accession>
<evidence type="ECO:0000256" key="3">
    <source>
        <dbReference type="ARBA" id="ARBA00022737"/>
    </source>
</evidence>
<dbReference type="GO" id="GO:0005730">
    <property type="term" value="C:nucleolus"/>
    <property type="evidence" value="ECO:0007669"/>
    <property type="project" value="TreeGrafter"/>
</dbReference>
<feature type="domain" description="RRM" evidence="8">
    <location>
        <begin position="886"/>
        <end position="966"/>
    </location>
</feature>
<feature type="compositionally biased region" description="Basic and acidic residues" evidence="7">
    <location>
        <begin position="200"/>
        <end position="210"/>
    </location>
</feature>
<dbReference type="Gene3D" id="3.30.70.330">
    <property type="match status" value="6"/>
</dbReference>
<dbReference type="InterPro" id="IPR034421">
    <property type="entry name" value="RBM19_RRM6"/>
</dbReference>
<feature type="region of interest" description="Disordered" evidence="7">
    <location>
        <begin position="184"/>
        <end position="361"/>
    </location>
</feature>
<dbReference type="InterPro" id="IPR000504">
    <property type="entry name" value="RRM_dom"/>
</dbReference>
<dbReference type="InterPro" id="IPR035979">
    <property type="entry name" value="RBD_domain_sf"/>
</dbReference>
<sequence>MSRLIVRNLPKTIKEERIRSIFVAKGELTDVKLCFTKDGKFRRFGFIGYKTEEEAKAALNHFNKSFIDTSKIFVDVAKNLGDETLPRPWSKYSQGSSANERLKKSLEGKNEKLKTQHSERIEIENCESDGLRKKKDKKKKKRAKILGDLEDDVEFQEFLSVHKNRGSKQTWSNDNIECGEAESSAYQNHRGRKEISAQNKHSEEQVKYDDSDGSENEDEVCDVSGVTRVSEGGNDSKDNKESDEEARMAKDSKLSDMDYLKSKVVSNTQSPLKTMTSKKSQKWKRVDGEDEEEREKEKFGEEFLDTSGSKNDQDSNDGDNDKDNDEEKTDDDDDCSGSDTNNDGADTIGNNDEKIKHERPKDAVACGTIKMKGLPFKAKNQHIKDFFAPLKMLDIRIIKNHQGKPTGCGFVDFSNEKDIKEALKRDRDFIQGRYIELSRVKEEQQLNHETEKDKPWMKKLAAQGEEGEFESIAESGRLFLRNLAFSCSEEDLQNLFDKFGPLTETYLPLDKTTNKPIGIGFVTFVMPEHAVKAFNELDGKVFQGRLLHILPSKAKETKEDEKTDATTSFKSNRDAKKKSLSSHDHNWNTLFLGMNAVADAMADQYHTTKGSILDGASSRSLAVRMALGETQVVTETRKFLVSQGVQLDVFGQPSPKRSKTVMLVKNLPFNTSSEELMNIFSPFGKVARLVLPPSGITALVEFFEPSMAKKAFQKLAYSKFKHVPLYLEWAPLDVFSKKPEEKKEEEMATEQKLTADKGKESAEEKATDDADDDGDVSENAEGTTVFVKNLNFETSEETLKEAFSKIGPLLTATIAKKKDPKKPGNLLSMGYGFVEYKKRSDALRAITELQKSLIEGYTLELKMSHRKPSEKVTQRKSASTKKQTSSKILVRNVPFEASKKEIKELFGTFGEIKTLRLPQKLSGTGSHRGFAFVDFLTKQDAKRAFESLCSSTHLYGRRLVLEWAEDEDSVDALRKRTAEHFHGTPKAAKKKKDILDDLLDSEMQE</sequence>
<organism evidence="9 10">
    <name type="scientific">Stylophora pistillata</name>
    <name type="common">Smooth cauliflower coral</name>
    <dbReference type="NCBI Taxonomy" id="50429"/>
    <lineage>
        <taxon>Eukaryota</taxon>
        <taxon>Metazoa</taxon>
        <taxon>Cnidaria</taxon>
        <taxon>Anthozoa</taxon>
        <taxon>Hexacorallia</taxon>
        <taxon>Scleractinia</taxon>
        <taxon>Astrocoeniina</taxon>
        <taxon>Pocilloporidae</taxon>
        <taxon>Stylophora</taxon>
    </lineage>
</organism>
<name>A0A2B4RM09_STYPI</name>
<dbReference type="PANTHER" id="PTHR48039:SF5">
    <property type="entry name" value="RNA-BINDING PROTEIN 28"/>
    <property type="match status" value="1"/>
</dbReference>
<dbReference type="OrthoDB" id="439639at2759"/>
<dbReference type="FunFam" id="3.30.70.330:FF:000738">
    <property type="entry name" value="RNA-binding motif protein 19"/>
    <property type="match status" value="1"/>
</dbReference>
<dbReference type="FunFam" id="3.30.70.330:FF:000277">
    <property type="entry name" value="RNA binding motif protein 19"/>
    <property type="match status" value="1"/>
</dbReference>
<feature type="domain" description="RRM" evidence="8">
    <location>
        <begin position="660"/>
        <end position="732"/>
    </location>
</feature>
<keyword evidence="10" id="KW-1185">Reference proteome</keyword>
<dbReference type="STRING" id="50429.A0A2B4RM09"/>
<dbReference type="FunFam" id="3.30.70.330:FF:000240">
    <property type="entry name" value="RNA binding motif protein 19"/>
    <property type="match status" value="1"/>
</dbReference>
<feature type="compositionally biased region" description="Basic and acidic residues" evidence="7">
    <location>
        <begin position="100"/>
        <end position="117"/>
    </location>
</feature>
<evidence type="ECO:0000256" key="6">
    <source>
        <dbReference type="PROSITE-ProRule" id="PRU00176"/>
    </source>
</evidence>
<comment type="subcellular location">
    <subcellularLocation>
        <location evidence="1">Nucleus</location>
    </subcellularLocation>
</comment>
<dbReference type="Proteomes" id="UP000225706">
    <property type="component" value="Unassembled WGS sequence"/>
</dbReference>
<feature type="compositionally biased region" description="Acidic residues" evidence="7">
    <location>
        <begin position="211"/>
        <end position="221"/>
    </location>
</feature>
<evidence type="ECO:0000256" key="7">
    <source>
        <dbReference type="SAM" id="MobiDB-lite"/>
    </source>
</evidence>
<feature type="region of interest" description="Disordered" evidence="7">
    <location>
        <begin position="739"/>
        <end position="779"/>
    </location>
</feature>
<feature type="compositionally biased region" description="Acidic residues" evidence="7">
    <location>
        <begin position="314"/>
        <end position="336"/>
    </location>
</feature>
<dbReference type="InterPro" id="IPR051945">
    <property type="entry name" value="RRM_MRD1_RNA_proc_ribogen"/>
</dbReference>
<feature type="compositionally biased region" description="Polar residues" evidence="7">
    <location>
        <begin position="264"/>
        <end position="278"/>
    </location>
</feature>
<feature type="compositionally biased region" description="Acidic residues" evidence="7">
    <location>
        <begin position="769"/>
        <end position="778"/>
    </location>
</feature>
<evidence type="ECO:0000313" key="9">
    <source>
        <dbReference type="EMBL" id="PFX17282.1"/>
    </source>
</evidence>
<dbReference type="SUPFAM" id="SSF54928">
    <property type="entry name" value="RNA-binding domain, RBD"/>
    <property type="match status" value="5"/>
</dbReference>
<evidence type="ECO:0000256" key="2">
    <source>
        <dbReference type="ARBA" id="ARBA00008033"/>
    </source>
</evidence>
<dbReference type="CDD" id="cd12571">
    <property type="entry name" value="RRM6_RBM19"/>
    <property type="match status" value="1"/>
</dbReference>
<feature type="domain" description="RRM" evidence="8">
    <location>
        <begin position="2"/>
        <end position="79"/>
    </location>
</feature>
<keyword evidence="4 6" id="KW-0694">RNA-binding</keyword>
<dbReference type="InterPro" id="IPR012677">
    <property type="entry name" value="Nucleotide-bd_a/b_plait_sf"/>
</dbReference>
<feature type="region of interest" description="Disordered" evidence="7">
    <location>
        <begin position="87"/>
        <end position="117"/>
    </location>
</feature>
<dbReference type="Pfam" id="PF00076">
    <property type="entry name" value="RRM_1"/>
    <property type="match status" value="6"/>
</dbReference>
<feature type="compositionally biased region" description="Low complexity" evidence="7">
    <location>
        <begin position="875"/>
        <end position="885"/>
    </location>
</feature>
<evidence type="ECO:0000259" key="8">
    <source>
        <dbReference type="PROSITE" id="PS50102"/>
    </source>
</evidence>
<proteinExistence type="inferred from homology"/>
<dbReference type="CDD" id="cd12318">
    <property type="entry name" value="RRM5_RBM19_like"/>
    <property type="match status" value="1"/>
</dbReference>
<reference evidence="10" key="1">
    <citation type="journal article" date="2017" name="bioRxiv">
        <title>Comparative analysis of the genomes of Stylophora pistillata and Acropora digitifera provides evidence for extensive differences between species of corals.</title>
        <authorList>
            <person name="Voolstra C.R."/>
            <person name="Li Y."/>
            <person name="Liew Y.J."/>
            <person name="Baumgarten S."/>
            <person name="Zoccola D."/>
            <person name="Flot J.-F."/>
            <person name="Tambutte S."/>
            <person name="Allemand D."/>
            <person name="Aranda M."/>
        </authorList>
    </citation>
    <scope>NUCLEOTIDE SEQUENCE [LARGE SCALE GENOMIC DNA]</scope>
</reference>